<feature type="region of interest" description="Disordered" evidence="1">
    <location>
        <begin position="407"/>
        <end position="457"/>
    </location>
</feature>
<feature type="compositionally biased region" description="Low complexity" evidence="1">
    <location>
        <begin position="8"/>
        <end position="31"/>
    </location>
</feature>
<dbReference type="Pfam" id="PF05991">
    <property type="entry name" value="NYN_YacP"/>
    <property type="match status" value="1"/>
</dbReference>
<feature type="region of interest" description="Disordered" evidence="1">
    <location>
        <begin position="117"/>
        <end position="160"/>
    </location>
</feature>
<keyword evidence="3" id="KW-1185">Reference proteome</keyword>
<evidence type="ECO:0000313" key="2">
    <source>
        <dbReference type="EMBL" id="KAI7837494.1"/>
    </source>
</evidence>
<feature type="compositionally biased region" description="Basic and acidic residues" evidence="1">
    <location>
        <begin position="407"/>
        <end position="436"/>
    </location>
</feature>
<comment type="caution">
    <text evidence="2">The sequence shown here is derived from an EMBL/GenBank/DDBJ whole genome shotgun (WGS) entry which is preliminary data.</text>
</comment>
<dbReference type="InterPro" id="IPR010298">
    <property type="entry name" value="YacP-like"/>
</dbReference>
<dbReference type="AlphaFoldDB" id="A0AAD5DNC4"/>
<organism evidence="2 3">
    <name type="scientific">Chlorella ohadii</name>
    <dbReference type="NCBI Taxonomy" id="2649997"/>
    <lineage>
        <taxon>Eukaryota</taxon>
        <taxon>Viridiplantae</taxon>
        <taxon>Chlorophyta</taxon>
        <taxon>core chlorophytes</taxon>
        <taxon>Trebouxiophyceae</taxon>
        <taxon>Chlorellales</taxon>
        <taxon>Chlorellaceae</taxon>
        <taxon>Chlorella clade</taxon>
        <taxon>Chlorella</taxon>
    </lineage>
</organism>
<gene>
    <name evidence="2" type="ORF">COHA_008685</name>
</gene>
<dbReference type="Proteomes" id="UP001205105">
    <property type="component" value="Unassembled WGS sequence"/>
</dbReference>
<sequence length="457" mass="50972">MRLQARWPAAASRPAAAAAAAAATASLPPSSFASGSGLLLHRKAQQRRIGRQLGLVTEARDGKKRRKPQQSGSRDGSSSSDEELLASARAPYRVDPTNGVNVKFQIKWAKACQESRRQAGQSFRQRNPPRAFRQDSLDPEEHRRQREEQERIAEEARKRQSDMVTLQQMFGTVVASPSEQPLGVTLIDGYNLLYRWAERRSGVAEWIELARANTPGMLHEAREWLLQQLDLYSHMRGMYIHVVYDAMNVGYSSQYNVNGMKVDFAGKDTADTIILQKAREYCERGIQKVCIVSDDMEVALLGPDVETRFPGQAVFSSSCGALIQLVEDGQAEALREVELMGAVSTSNLDTPFFNLPSTKARSAVHNGVARRHGGSSSSNGAGGDSSSVRGLRGIGGLAGLRTQLHEQEVAQERERQQQRREQQRQERERQRQERLRQLQAQQEQQAQQGQQEQQPEG</sequence>
<name>A0AAD5DNC4_9CHLO</name>
<evidence type="ECO:0000256" key="1">
    <source>
        <dbReference type="SAM" id="MobiDB-lite"/>
    </source>
</evidence>
<feature type="compositionally biased region" description="Low complexity" evidence="1">
    <location>
        <begin position="374"/>
        <end position="391"/>
    </location>
</feature>
<dbReference type="EMBL" id="JADXDR010000151">
    <property type="protein sequence ID" value="KAI7837494.1"/>
    <property type="molecule type" value="Genomic_DNA"/>
</dbReference>
<accession>A0AAD5DNC4</accession>
<feature type="compositionally biased region" description="Low complexity" evidence="1">
    <location>
        <begin position="69"/>
        <end position="89"/>
    </location>
</feature>
<feature type="compositionally biased region" description="Low complexity" evidence="1">
    <location>
        <begin position="437"/>
        <end position="457"/>
    </location>
</feature>
<feature type="region of interest" description="Disordered" evidence="1">
    <location>
        <begin position="1"/>
        <end position="31"/>
    </location>
</feature>
<evidence type="ECO:0000313" key="3">
    <source>
        <dbReference type="Proteomes" id="UP001205105"/>
    </source>
</evidence>
<feature type="region of interest" description="Disordered" evidence="1">
    <location>
        <begin position="363"/>
        <end position="393"/>
    </location>
</feature>
<dbReference type="PANTHER" id="PTHR34547">
    <property type="entry name" value="YACP-LIKE NYN DOMAIN PROTEIN"/>
    <property type="match status" value="1"/>
</dbReference>
<proteinExistence type="predicted"/>
<dbReference type="PANTHER" id="PTHR34547:SF1">
    <property type="entry name" value="YACP-LIKE NYN DOMAIN PROTEIN"/>
    <property type="match status" value="1"/>
</dbReference>
<feature type="compositionally biased region" description="Basic and acidic residues" evidence="1">
    <location>
        <begin position="132"/>
        <end position="160"/>
    </location>
</feature>
<feature type="region of interest" description="Disordered" evidence="1">
    <location>
        <begin position="49"/>
        <end position="90"/>
    </location>
</feature>
<reference evidence="2" key="1">
    <citation type="submission" date="2020-11" db="EMBL/GenBank/DDBJ databases">
        <title>Chlorella ohadii genome sequencing and assembly.</title>
        <authorList>
            <person name="Murik O."/>
            <person name="Treves H."/>
            <person name="Kedem I."/>
            <person name="Shotland Y."/>
            <person name="Kaplan A."/>
        </authorList>
    </citation>
    <scope>NUCLEOTIDE SEQUENCE</scope>
    <source>
        <strain evidence="2">1</strain>
    </source>
</reference>
<evidence type="ECO:0008006" key="4">
    <source>
        <dbReference type="Google" id="ProtNLM"/>
    </source>
</evidence>
<protein>
    <recommendedName>
        <fullName evidence="4">NYN domain-containing protein</fullName>
    </recommendedName>
</protein>